<dbReference type="KEGG" id="pog:Pogu_1275"/>
<sequence>MRLAFHGGGKGKTSAALGIALRAAGHGLRVLYAGVMKTPYYQQEEVGEYKAMRRLGIHTLYLTDIGNPKLLYEYALEAADNYDVVILDEVLYAVRQGFLRPADLVKIRGVEAHLVATGNYWEPQLAELFDLVTRVEAEKHYYEKGAVAVRGLDW</sequence>
<evidence type="ECO:0000313" key="1">
    <source>
        <dbReference type="EMBL" id="AFA39302.1"/>
    </source>
</evidence>
<keyword evidence="1" id="KW-0808">Transferase</keyword>
<evidence type="ECO:0000313" key="2">
    <source>
        <dbReference type="Proteomes" id="UP000009062"/>
    </source>
</evidence>
<dbReference type="InterPro" id="IPR003724">
    <property type="entry name" value="CblAdoTrfase_CobA"/>
</dbReference>
<dbReference type="GO" id="GO:0008817">
    <property type="term" value="F:corrinoid adenosyltransferase activity"/>
    <property type="evidence" value="ECO:0007669"/>
    <property type="project" value="UniProtKB-EC"/>
</dbReference>
<name>H6QAA1_PYROT</name>
<dbReference type="PANTHER" id="PTHR46638:SF1">
    <property type="entry name" value="CORRINOID ADENOSYLTRANSFERASE"/>
    <property type="match status" value="1"/>
</dbReference>
<dbReference type="eggNOG" id="arCOG04678">
    <property type="taxonomic scope" value="Archaea"/>
</dbReference>
<reference evidence="1 2" key="1">
    <citation type="journal article" date="2012" name="Stand. Genomic Sci.">
        <title>Complete genome sequence of Pyrobaculum oguniense.</title>
        <authorList>
            <person name="Bernick D.L."/>
            <person name="Karplus K."/>
            <person name="Lui L.M."/>
            <person name="Coker J.K."/>
            <person name="Murphy J.N."/>
            <person name="Chan P.P."/>
            <person name="Cozen A.E."/>
            <person name="Lowe T.M."/>
        </authorList>
    </citation>
    <scope>NUCLEOTIDE SEQUENCE [LARGE SCALE GENOMIC DNA]</scope>
    <source>
        <strain evidence="1 2">TE7</strain>
    </source>
</reference>
<proteinExistence type="predicted"/>
<dbReference type="Proteomes" id="UP000009062">
    <property type="component" value="Chromosome"/>
</dbReference>
<dbReference type="SUPFAM" id="SSF52540">
    <property type="entry name" value="P-loop containing nucleoside triphosphate hydrolases"/>
    <property type="match status" value="1"/>
</dbReference>
<protein>
    <submittedName>
        <fullName evidence="1">ATP:corrinoid adenosyltransferase</fullName>
        <ecNumber evidence="1">2.5.1.17</ecNumber>
    </submittedName>
</protein>
<dbReference type="Gene3D" id="3.40.50.300">
    <property type="entry name" value="P-loop containing nucleotide triphosphate hydrolases"/>
    <property type="match status" value="1"/>
</dbReference>
<dbReference type="AlphaFoldDB" id="H6QAA1"/>
<dbReference type="GO" id="GO:0009236">
    <property type="term" value="P:cobalamin biosynthetic process"/>
    <property type="evidence" value="ECO:0007669"/>
    <property type="project" value="InterPro"/>
</dbReference>
<dbReference type="EC" id="2.5.1.17" evidence="1"/>
<dbReference type="EMBL" id="CP003316">
    <property type="protein sequence ID" value="AFA39302.1"/>
    <property type="molecule type" value="Genomic_DNA"/>
</dbReference>
<gene>
    <name evidence="1" type="ordered locus">Pogu_1275</name>
</gene>
<dbReference type="STRING" id="698757.Pogu_1275"/>
<dbReference type="GO" id="GO:0005524">
    <property type="term" value="F:ATP binding"/>
    <property type="evidence" value="ECO:0007669"/>
    <property type="project" value="InterPro"/>
</dbReference>
<accession>H6QAA1</accession>
<dbReference type="HOGENOM" id="CLU_088595_2_0_2"/>
<organism evidence="1 2">
    <name type="scientific">Pyrobaculum oguniense (strain DSM 13380 / JCM 10595 / TE7)</name>
    <dbReference type="NCBI Taxonomy" id="698757"/>
    <lineage>
        <taxon>Archaea</taxon>
        <taxon>Thermoproteota</taxon>
        <taxon>Thermoprotei</taxon>
        <taxon>Thermoproteales</taxon>
        <taxon>Thermoproteaceae</taxon>
        <taxon>Pyrobaculum</taxon>
    </lineage>
</organism>
<dbReference type="InterPro" id="IPR027417">
    <property type="entry name" value="P-loop_NTPase"/>
</dbReference>
<dbReference type="Pfam" id="PF02572">
    <property type="entry name" value="CobA_CobO_BtuR"/>
    <property type="match status" value="1"/>
</dbReference>
<keyword evidence="2" id="KW-1185">Reference proteome</keyword>
<dbReference type="PANTHER" id="PTHR46638">
    <property type="entry name" value="CORRINOID ADENOSYLTRANSFERASE"/>
    <property type="match status" value="1"/>
</dbReference>